<reference evidence="1 2" key="1">
    <citation type="journal article" date="2015" name="Genome Announc.">
        <title>Draft Genome Sequence and Gene Annotation of the Entomopathogenic Fungus Verticillium hemipterigenum.</title>
        <authorList>
            <person name="Horn F."/>
            <person name="Habel A."/>
            <person name="Scharf D.H."/>
            <person name="Dworschak J."/>
            <person name="Brakhage A.A."/>
            <person name="Guthke R."/>
            <person name="Hertweck C."/>
            <person name="Linde J."/>
        </authorList>
    </citation>
    <scope>NUCLEOTIDE SEQUENCE [LARGE SCALE GENOMIC DNA]</scope>
</reference>
<protein>
    <submittedName>
        <fullName evidence="1">Uncharacterized protein</fullName>
    </submittedName>
</protein>
<evidence type="ECO:0000313" key="1">
    <source>
        <dbReference type="EMBL" id="CEJ95096.1"/>
    </source>
</evidence>
<dbReference type="EMBL" id="CDHN01000008">
    <property type="protein sequence ID" value="CEJ95096.1"/>
    <property type="molecule type" value="Genomic_DNA"/>
</dbReference>
<proteinExistence type="predicted"/>
<dbReference type="Proteomes" id="UP000039046">
    <property type="component" value="Unassembled WGS sequence"/>
</dbReference>
<sequence length="172" mass="18281">MSAASNVLSFGLICKHAHQAWLAQNACLRAAWNVLARGLPAAEHALVAHRASEIAAAAEQAQRPVRLIATLDSARQTPNASELVGVQQMHRLALAIDAAFQNSQHAVPGDYDGNNAPEELDRMGDWRVGVHAAIYRSFTIGAALSGVYGEAYAKSRCDTRNCGISGNSYGAE</sequence>
<evidence type="ECO:0000313" key="2">
    <source>
        <dbReference type="Proteomes" id="UP000039046"/>
    </source>
</evidence>
<dbReference type="AlphaFoldDB" id="A0A0A1TDI3"/>
<dbReference type="HOGENOM" id="CLU_1556367_0_0_1"/>
<keyword evidence="2" id="KW-1185">Reference proteome</keyword>
<dbReference type="STRING" id="1531966.A0A0A1TDI3"/>
<name>A0A0A1TDI3_9HYPO</name>
<accession>A0A0A1TDI3</accession>
<organism evidence="1 2">
    <name type="scientific">[Torrubiella] hemipterigena</name>
    <dbReference type="NCBI Taxonomy" id="1531966"/>
    <lineage>
        <taxon>Eukaryota</taxon>
        <taxon>Fungi</taxon>
        <taxon>Dikarya</taxon>
        <taxon>Ascomycota</taxon>
        <taxon>Pezizomycotina</taxon>
        <taxon>Sordariomycetes</taxon>
        <taxon>Hypocreomycetidae</taxon>
        <taxon>Hypocreales</taxon>
        <taxon>Clavicipitaceae</taxon>
        <taxon>Clavicipitaceae incertae sedis</taxon>
        <taxon>'Torrubiella' clade</taxon>
    </lineage>
</organism>
<gene>
    <name evidence="1" type="ORF">VHEMI10598</name>
</gene>